<gene>
    <name evidence="2" type="ORF">WJX74_008331</name>
</gene>
<reference evidence="2 3" key="1">
    <citation type="journal article" date="2024" name="Nat. Commun.">
        <title>Phylogenomics reveals the evolutionary origins of lichenization in chlorophyte algae.</title>
        <authorList>
            <person name="Puginier C."/>
            <person name="Libourel C."/>
            <person name="Otte J."/>
            <person name="Skaloud P."/>
            <person name="Haon M."/>
            <person name="Grisel S."/>
            <person name="Petersen M."/>
            <person name="Berrin J.G."/>
            <person name="Delaux P.M."/>
            <person name="Dal Grande F."/>
            <person name="Keller J."/>
        </authorList>
    </citation>
    <scope>NUCLEOTIDE SEQUENCE [LARGE SCALE GENOMIC DNA]</scope>
    <source>
        <strain evidence="2 3">SAG 2145</strain>
    </source>
</reference>
<protein>
    <submittedName>
        <fullName evidence="2">Uncharacterized protein</fullName>
    </submittedName>
</protein>
<evidence type="ECO:0000313" key="3">
    <source>
        <dbReference type="Proteomes" id="UP001438707"/>
    </source>
</evidence>
<proteinExistence type="predicted"/>
<dbReference type="Proteomes" id="UP001438707">
    <property type="component" value="Unassembled WGS sequence"/>
</dbReference>
<feature type="region of interest" description="Disordered" evidence="1">
    <location>
        <begin position="33"/>
        <end position="58"/>
    </location>
</feature>
<name>A0AAW1QWA7_9CHLO</name>
<dbReference type="AlphaFoldDB" id="A0AAW1QWA7"/>
<keyword evidence="3" id="KW-1185">Reference proteome</keyword>
<comment type="caution">
    <text evidence="2">The sequence shown here is derived from an EMBL/GenBank/DDBJ whole genome shotgun (WGS) entry which is preliminary data.</text>
</comment>
<sequence>MSKTDLTCLKIYNGPSPARWSLQALIRPRAARAVEDRQGTAGQQQKGGRGKAGRQSSLPLQNQPWHLLYSHQDAVMCRAACTQLDLVISIATDGDWLIHTLRQDLCLHAHVINVRHPMSDKGIERLKPMVTPPDGRQPADRRMQLGKGFITLP</sequence>
<organism evidence="2 3">
    <name type="scientific">Apatococcus lobatus</name>
    <dbReference type="NCBI Taxonomy" id="904363"/>
    <lineage>
        <taxon>Eukaryota</taxon>
        <taxon>Viridiplantae</taxon>
        <taxon>Chlorophyta</taxon>
        <taxon>core chlorophytes</taxon>
        <taxon>Trebouxiophyceae</taxon>
        <taxon>Chlorellales</taxon>
        <taxon>Chlorellaceae</taxon>
        <taxon>Apatococcus</taxon>
    </lineage>
</organism>
<dbReference type="EMBL" id="JALJOS010000023">
    <property type="protein sequence ID" value="KAK9825799.1"/>
    <property type="molecule type" value="Genomic_DNA"/>
</dbReference>
<accession>A0AAW1QWA7</accession>
<evidence type="ECO:0000256" key="1">
    <source>
        <dbReference type="SAM" id="MobiDB-lite"/>
    </source>
</evidence>
<evidence type="ECO:0000313" key="2">
    <source>
        <dbReference type="EMBL" id="KAK9825799.1"/>
    </source>
</evidence>